<dbReference type="RefSeq" id="WP_070906707.1">
    <property type="nucleotide sequence ID" value="NZ_MIKE01000022.1"/>
</dbReference>
<comment type="caution">
    <text evidence="2">The sequence shown here is derived from an EMBL/GenBank/DDBJ whole genome shotgun (WGS) entry which is preliminary data.</text>
</comment>
<feature type="signal peptide" evidence="1">
    <location>
        <begin position="1"/>
        <end position="18"/>
    </location>
</feature>
<dbReference type="AlphaFoldDB" id="A0A1S1J6J9"/>
<dbReference type="OrthoDB" id="1353260at2"/>
<dbReference type="Proteomes" id="UP000198319">
    <property type="component" value="Unassembled WGS sequence"/>
</dbReference>
<evidence type="ECO:0000313" key="2">
    <source>
        <dbReference type="EMBL" id="OHT45420.1"/>
    </source>
</evidence>
<reference evidence="3 5" key="3">
    <citation type="submission" date="2016-11" db="EMBL/GenBank/DDBJ databases">
        <title>Whole genomes of Flavobacteriaceae.</title>
        <authorList>
            <person name="Stine C."/>
            <person name="Li C."/>
            <person name="Tadesse D."/>
        </authorList>
    </citation>
    <scope>NUCLEOTIDE SEQUENCE [LARGE SCALE GENOMIC DNA]</scope>
    <source>
        <strain evidence="3 5">ATCC BAA-2541</strain>
    </source>
</reference>
<name>A0A1S1J6J9_9FLAO</name>
<protein>
    <submittedName>
        <fullName evidence="2">Uncharacterized protein</fullName>
    </submittedName>
</protein>
<organism evidence="2 4">
    <name type="scientific">Flavobacterium tructae</name>
    <dbReference type="NCBI Taxonomy" id="1114873"/>
    <lineage>
        <taxon>Bacteria</taxon>
        <taxon>Pseudomonadati</taxon>
        <taxon>Bacteroidota</taxon>
        <taxon>Flavobacteriia</taxon>
        <taxon>Flavobacteriales</taxon>
        <taxon>Flavobacteriaceae</taxon>
        <taxon>Flavobacterium</taxon>
    </lineage>
</organism>
<evidence type="ECO:0000313" key="5">
    <source>
        <dbReference type="Proteomes" id="UP000198319"/>
    </source>
</evidence>
<evidence type="ECO:0000256" key="1">
    <source>
        <dbReference type="SAM" id="SignalP"/>
    </source>
</evidence>
<keyword evidence="5" id="KW-1185">Reference proteome</keyword>
<gene>
    <name evidence="3" type="ORF">B0A71_14155</name>
    <name evidence="2" type="ORF">BHE19_06145</name>
</gene>
<dbReference type="Proteomes" id="UP000180252">
    <property type="component" value="Unassembled WGS sequence"/>
</dbReference>
<reference evidence="2" key="2">
    <citation type="submission" date="2016-09" db="EMBL/GenBank/DDBJ databases">
        <authorList>
            <person name="Capua I."/>
            <person name="De Benedictis P."/>
            <person name="Joannis T."/>
            <person name="Lombin L.H."/>
            <person name="Cattoli G."/>
        </authorList>
    </citation>
    <scope>NUCLEOTIDE SEQUENCE [LARGE SCALE GENOMIC DNA]</scope>
    <source>
        <strain evidence="2">MSU</strain>
    </source>
</reference>
<accession>A0A1S1J6J9</accession>
<proteinExistence type="predicted"/>
<dbReference type="EMBL" id="MIKE01000022">
    <property type="protein sequence ID" value="OHT45420.1"/>
    <property type="molecule type" value="Genomic_DNA"/>
</dbReference>
<dbReference type="STRING" id="1278819.BHE19_06145"/>
<evidence type="ECO:0000313" key="4">
    <source>
        <dbReference type="Proteomes" id="UP000180252"/>
    </source>
</evidence>
<evidence type="ECO:0000313" key="3">
    <source>
        <dbReference type="EMBL" id="OXB18079.1"/>
    </source>
</evidence>
<keyword evidence="1" id="KW-0732">Signal</keyword>
<dbReference type="EMBL" id="MUHG01000023">
    <property type="protein sequence ID" value="OXB18079.1"/>
    <property type="molecule type" value="Genomic_DNA"/>
</dbReference>
<feature type="chain" id="PRO_5010294764" evidence="1">
    <location>
        <begin position="19"/>
        <end position="391"/>
    </location>
</feature>
<reference evidence="4" key="1">
    <citation type="submission" date="2016-09" db="EMBL/GenBank/DDBJ databases">
        <authorList>
            <person name="Chen S."/>
            <person name="Walker E."/>
        </authorList>
    </citation>
    <scope>NUCLEOTIDE SEQUENCE [LARGE SCALE GENOMIC DNA]</scope>
    <source>
        <strain evidence="4">MSU</strain>
    </source>
</reference>
<sequence>MKKYLTLLIILFFTTGNGQNLVLEYSGDNTVDFHIYNSTDNFKYKIDDITKVDRSTVEGLVQSYFFATNNDWLKNNYLEEKSFNPNEEKHFNTLKKLNKEKSKVVFLHKLSYKHEGFEMCFINFIADLDGIDFKFPTLLSCIKKDNKWYIYNLANQQKITDILWTFRSCRILQLINGQKTSNALMNNLIQKTLSTNKFLDINKLYDETQTWSFDDANQRFFTMTDNNNCDDNTILDVSKSINFTSVFKSAKISTFDKDDQTKNAAIISSIKKNATDSVYLKAKFDLDYNGRTYSVIKYNLINSTGKSTLKTQLLDSTLDVSSQQISEVIFLFENLNLQIFSDLSPAMNAPESQKQDILYKNTRGNLDVLNISKLFDLYQKNKPLFAKYLEN</sequence>